<organism evidence="1 2">
    <name type="scientific">Parasponia andersonii</name>
    <name type="common">Sponia andersonii</name>
    <dbReference type="NCBI Taxonomy" id="3476"/>
    <lineage>
        <taxon>Eukaryota</taxon>
        <taxon>Viridiplantae</taxon>
        <taxon>Streptophyta</taxon>
        <taxon>Embryophyta</taxon>
        <taxon>Tracheophyta</taxon>
        <taxon>Spermatophyta</taxon>
        <taxon>Magnoliopsida</taxon>
        <taxon>eudicotyledons</taxon>
        <taxon>Gunneridae</taxon>
        <taxon>Pentapetalae</taxon>
        <taxon>rosids</taxon>
        <taxon>fabids</taxon>
        <taxon>Rosales</taxon>
        <taxon>Cannabaceae</taxon>
        <taxon>Parasponia</taxon>
    </lineage>
</organism>
<gene>
    <name evidence="1" type="ORF">PanWU01x14_018080</name>
</gene>
<evidence type="ECO:0000313" key="1">
    <source>
        <dbReference type="EMBL" id="PON78550.1"/>
    </source>
</evidence>
<proteinExistence type="predicted"/>
<comment type="caution">
    <text evidence="1">The sequence shown here is derived from an EMBL/GenBank/DDBJ whole genome shotgun (WGS) entry which is preliminary data.</text>
</comment>
<accession>A0A2P5DZ66</accession>
<dbReference type="Proteomes" id="UP000237105">
    <property type="component" value="Unassembled WGS sequence"/>
</dbReference>
<name>A0A2P5DZ66_PARAD</name>
<evidence type="ECO:0000313" key="2">
    <source>
        <dbReference type="Proteomes" id="UP000237105"/>
    </source>
</evidence>
<dbReference type="OrthoDB" id="3156807at2759"/>
<sequence>MEISNVKEETVVGIKELTDLVYLGEEYLNSFITLLLEETRADLLTSVVTLAHASSSEIKSVKQSKEYKLLKDFLYKIELQRGIENENDTQAYEPDVGDLIAITSVTPKCVDDLDQPERSYLVAYVESVKEREDHFKLLIPLSKPTLDI</sequence>
<protein>
    <submittedName>
        <fullName evidence="1">Uncharacterized protein</fullName>
    </submittedName>
</protein>
<dbReference type="STRING" id="3476.A0A2P5DZ66"/>
<dbReference type="AlphaFoldDB" id="A0A2P5DZ66"/>
<reference evidence="2" key="1">
    <citation type="submission" date="2016-06" db="EMBL/GenBank/DDBJ databases">
        <title>Parallel loss of symbiosis genes in relatives of nitrogen-fixing non-legume Parasponia.</title>
        <authorList>
            <person name="Van Velzen R."/>
            <person name="Holmer R."/>
            <person name="Bu F."/>
            <person name="Rutten L."/>
            <person name="Van Zeijl A."/>
            <person name="Liu W."/>
            <person name="Santuari L."/>
            <person name="Cao Q."/>
            <person name="Sharma T."/>
            <person name="Shen D."/>
            <person name="Roswanjaya Y."/>
            <person name="Wardhani T."/>
            <person name="Kalhor M.S."/>
            <person name="Jansen J."/>
            <person name="Van den Hoogen J."/>
            <person name="Gungor B."/>
            <person name="Hartog M."/>
            <person name="Hontelez J."/>
            <person name="Verver J."/>
            <person name="Yang W.-C."/>
            <person name="Schijlen E."/>
            <person name="Repin R."/>
            <person name="Schilthuizen M."/>
            <person name="Schranz E."/>
            <person name="Heidstra R."/>
            <person name="Miyata K."/>
            <person name="Fedorova E."/>
            <person name="Kohlen W."/>
            <person name="Bisseling T."/>
            <person name="Smit S."/>
            <person name="Geurts R."/>
        </authorList>
    </citation>
    <scope>NUCLEOTIDE SEQUENCE [LARGE SCALE GENOMIC DNA]</scope>
    <source>
        <strain evidence="2">cv. WU1-14</strain>
    </source>
</reference>
<keyword evidence="2" id="KW-1185">Reference proteome</keyword>
<dbReference type="EMBL" id="JXTB01000008">
    <property type="protein sequence ID" value="PON78550.1"/>
    <property type="molecule type" value="Genomic_DNA"/>
</dbReference>